<organism evidence="3 4">
    <name type="scientific">Blastomyces silverae</name>
    <dbReference type="NCBI Taxonomy" id="2060906"/>
    <lineage>
        <taxon>Eukaryota</taxon>
        <taxon>Fungi</taxon>
        <taxon>Dikarya</taxon>
        <taxon>Ascomycota</taxon>
        <taxon>Pezizomycotina</taxon>
        <taxon>Eurotiomycetes</taxon>
        <taxon>Eurotiomycetidae</taxon>
        <taxon>Onygenales</taxon>
        <taxon>Ajellomycetaceae</taxon>
        <taxon>Blastomyces</taxon>
    </lineage>
</organism>
<evidence type="ECO:0000313" key="3">
    <source>
        <dbReference type="EMBL" id="KLJ12819.1"/>
    </source>
</evidence>
<feature type="domain" description="F-box" evidence="2">
    <location>
        <begin position="31"/>
        <end position="80"/>
    </location>
</feature>
<accession>A0A0H1BMS8</accession>
<feature type="region of interest" description="Disordered" evidence="1">
    <location>
        <begin position="1"/>
        <end position="31"/>
    </location>
</feature>
<comment type="caution">
    <text evidence="3">The sequence shown here is derived from an EMBL/GenBank/DDBJ whole genome shotgun (WGS) entry which is preliminary data.</text>
</comment>
<dbReference type="CDD" id="cd09917">
    <property type="entry name" value="F-box_SF"/>
    <property type="match status" value="1"/>
</dbReference>
<dbReference type="Gene3D" id="1.20.1280.50">
    <property type="match status" value="1"/>
</dbReference>
<gene>
    <name evidence="3" type="ORF">EMPG_12187</name>
</gene>
<protein>
    <recommendedName>
        <fullName evidence="2">F-box domain-containing protein</fullName>
    </recommendedName>
</protein>
<dbReference type="PROSITE" id="PS50181">
    <property type="entry name" value="FBOX"/>
    <property type="match status" value="1"/>
</dbReference>
<keyword evidence="4" id="KW-1185">Reference proteome</keyword>
<dbReference type="STRING" id="2060906.A0A0H1BMS8"/>
<dbReference type="InterPro" id="IPR036047">
    <property type="entry name" value="F-box-like_dom_sf"/>
</dbReference>
<dbReference type="Proteomes" id="UP000053573">
    <property type="component" value="Unassembled WGS sequence"/>
</dbReference>
<dbReference type="SUPFAM" id="SSF81383">
    <property type="entry name" value="F-box domain"/>
    <property type="match status" value="1"/>
</dbReference>
<evidence type="ECO:0000256" key="1">
    <source>
        <dbReference type="SAM" id="MobiDB-lite"/>
    </source>
</evidence>
<dbReference type="InterPro" id="IPR001810">
    <property type="entry name" value="F-box_dom"/>
</dbReference>
<evidence type="ECO:0000259" key="2">
    <source>
        <dbReference type="PROSITE" id="PS50181"/>
    </source>
</evidence>
<proteinExistence type="predicted"/>
<dbReference type="EMBL" id="LDEV01000689">
    <property type="protein sequence ID" value="KLJ12819.1"/>
    <property type="molecule type" value="Genomic_DNA"/>
</dbReference>
<name>A0A0H1BMS8_9EURO</name>
<dbReference type="AlphaFoldDB" id="A0A0H1BMS8"/>
<sequence length="438" mass="49012">MPAREEASVNDDYHENSRLSANSTSGVGKDRGYLTTLPPEILLEILQYVGADELRANNLDMLLICKYWYSIASTVLMQDVKLSATGLKKFLGLQQLEMAAPGHDTPEHEPQHQHQHQYQHQGVTCTRAKTKSDSELSLVNGCTTPAPTQPTSLSIRLTGYSGWSTLIDPETQQAIPERFKILADWVERTRADMTRLSSWLGTLKTLTRFRFQGEGESNSRGTAQAHLFEFEQMKSYLHADAVALMCRSIPADRLRVLDLDTCGSAFMAAGADCVEGRHASENEHICPLIGRYVPYLQRLRVRMHQICPEVFGVDSKNDIQYTTARKEFVFHLSLYDPLKKAMSAKSARLCSAGTPCRRDVLINQMIEGANMAARQMPNLKATVLYHVYPFDLVAMDCRTGDTEMVDGQVDWLDNEDLVFRDGGYPPTTAGTFVTVCAF</sequence>
<dbReference type="OrthoDB" id="3637487at2759"/>
<feature type="compositionally biased region" description="Basic and acidic residues" evidence="1">
    <location>
        <begin position="1"/>
        <end position="17"/>
    </location>
</feature>
<reference evidence="4" key="1">
    <citation type="journal article" date="2015" name="PLoS Genet.">
        <title>The dynamic genome and transcriptome of the human fungal pathogen Blastomyces and close relative Emmonsia.</title>
        <authorList>
            <person name="Munoz J.F."/>
            <person name="Gauthier G.M."/>
            <person name="Desjardins C.A."/>
            <person name="Gallo J.E."/>
            <person name="Holder J."/>
            <person name="Sullivan T.D."/>
            <person name="Marty A.J."/>
            <person name="Carmen J.C."/>
            <person name="Chen Z."/>
            <person name="Ding L."/>
            <person name="Gujja S."/>
            <person name="Magrini V."/>
            <person name="Misas E."/>
            <person name="Mitreva M."/>
            <person name="Priest M."/>
            <person name="Saif S."/>
            <person name="Whiston E.A."/>
            <person name="Young S."/>
            <person name="Zeng Q."/>
            <person name="Goldman W.E."/>
            <person name="Mardis E.R."/>
            <person name="Taylor J.W."/>
            <person name="McEwen J.G."/>
            <person name="Clay O.K."/>
            <person name="Klein B.S."/>
            <person name="Cuomo C.A."/>
        </authorList>
    </citation>
    <scope>NUCLEOTIDE SEQUENCE [LARGE SCALE GENOMIC DNA]</scope>
    <source>
        <strain evidence="4">UAMH 139</strain>
    </source>
</reference>
<evidence type="ECO:0000313" key="4">
    <source>
        <dbReference type="Proteomes" id="UP000053573"/>
    </source>
</evidence>